<proteinExistence type="predicted"/>
<accession>A0A810N3T3</accession>
<feature type="transmembrane region" description="Helical" evidence="1">
    <location>
        <begin position="222"/>
        <end position="240"/>
    </location>
</feature>
<feature type="transmembrane region" description="Helical" evidence="1">
    <location>
        <begin position="334"/>
        <end position="351"/>
    </location>
</feature>
<feature type="transmembrane region" description="Helical" evidence="1">
    <location>
        <begin position="21"/>
        <end position="41"/>
    </location>
</feature>
<feature type="transmembrane region" description="Helical" evidence="1">
    <location>
        <begin position="68"/>
        <end position="89"/>
    </location>
</feature>
<keyword evidence="3" id="KW-1185">Reference proteome</keyword>
<dbReference type="KEGG" id="pry:Prubr_38900"/>
<sequence>MVTVAAPAPPAARRSWRPTPAGVALTLALAGVGYRLAVLLAQAPPTNSDEATTGLVALHVSQGREFPLFFYGQYYMGALESYLAAPLFLLAGPSVFALRLPNLLLYAAFLALMWRLTSRLYTPWLAALTVGLLALGADRILKNQLIAGGGYPEMNPAGALLILLAVNLGLGVVRRRAAGYAVFGLVAGLTLWDDWLVLPYVGAAGLLLLLTGWRDLPGRHGAALAGGLLVGLVPIVAHNLTAAPEHRSLAIYANLGGGADASWPDRFFGGVLFGLPMGTGLCPPGRCEPWQLWWGLLVPVLLVVAGVLAWRGLRRTGSAGSPDARGARPVVQGGRLALVVAAALTLLAYAASGAAGSTPVESARYLSCLLISIPALLWPLWRIAARGPGRWRASGAGALAALTATMVVATAAFVAHLPAYGRQADARAELVAALDERGITRFYGGYWTCLPITFATRERIVCAVIDDDLRPGWDRYAPHRDLVAAAPAPAYVLPAGSATSRAVGAAIAAAGVPSTTSTVAGYDIHQPAGPVDLPRR</sequence>
<dbReference type="AlphaFoldDB" id="A0A810N3T3"/>
<evidence type="ECO:0000313" key="2">
    <source>
        <dbReference type="EMBL" id="BCJ66869.1"/>
    </source>
</evidence>
<feature type="transmembrane region" description="Helical" evidence="1">
    <location>
        <begin position="157"/>
        <end position="174"/>
    </location>
</feature>
<keyword evidence="1" id="KW-1133">Transmembrane helix</keyword>
<dbReference type="EMBL" id="AP023359">
    <property type="protein sequence ID" value="BCJ66869.1"/>
    <property type="molecule type" value="Genomic_DNA"/>
</dbReference>
<organism evidence="2 3">
    <name type="scientific">Polymorphospora rubra</name>
    <dbReference type="NCBI Taxonomy" id="338584"/>
    <lineage>
        <taxon>Bacteria</taxon>
        <taxon>Bacillati</taxon>
        <taxon>Actinomycetota</taxon>
        <taxon>Actinomycetes</taxon>
        <taxon>Micromonosporales</taxon>
        <taxon>Micromonosporaceae</taxon>
        <taxon>Polymorphospora</taxon>
    </lineage>
</organism>
<feature type="transmembrane region" description="Helical" evidence="1">
    <location>
        <begin position="363"/>
        <end position="381"/>
    </location>
</feature>
<keyword evidence="1" id="KW-0472">Membrane</keyword>
<dbReference type="Proteomes" id="UP000680866">
    <property type="component" value="Chromosome"/>
</dbReference>
<feature type="transmembrane region" description="Helical" evidence="1">
    <location>
        <begin position="292"/>
        <end position="313"/>
    </location>
</feature>
<protein>
    <recommendedName>
        <fullName evidence="4">Glycosyltransferase RgtA/B/C/D-like domain-containing protein</fullName>
    </recommendedName>
</protein>
<feature type="transmembrane region" description="Helical" evidence="1">
    <location>
        <begin position="393"/>
        <end position="417"/>
    </location>
</feature>
<name>A0A810N3T3_9ACTN</name>
<evidence type="ECO:0000256" key="1">
    <source>
        <dbReference type="SAM" id="Phobius"/>
    </source>
</evidence>
<evidence type="ECO:0008006" key="4">
    <source>
        <dbReference type="Google" id="ProtNLM"/>
    </source>
</evidence>
<reference evidence="2" key="1">
    <citation type="submission" date="2020-08" db="EMBL/GenBank/DDBJ databases">
        <title>Whole genome shotgun sequence of Polymorphospora rubra NBRC 101157.</title>
        <authorList>
            <person name="Komaki H."/>
            <person name="Tamura T."/>
        </authorList>
    </citation>
    <scope>NUCLEOTIDE SEQUENCE</scope>
    <source>
        <strain evidence="2">NBRC 101157</strain>
    </source>
</reference>
<keyword evidence="1" id="KW-0812">Transmembrane</keyword>
<gene>
    <name evidence="2" type="ORF">Prubr_38900</name>
</gene>
<dbReference type="RefSeq" id="WP_212827259.1">
    <property type="nucleotide sequence ID" value="NZ_AP023359.1"/>
</dbReference>
<evidence type="ECO:0000313" key="3">
    <source>
        <dbReference type="Proteomes" id="UP000680866"/>
    </source>
</evidence>
<feature type="transmembrane region" description="Helical" evidence="1">
    <location>
        <begin position="180"/>
        <end position="210"/>
    </location>
</feature>
<feature type="transmembrane region" description="Helical" evidence="1">
    <location>
        <begin position="120"/>
        <end position="137"/>
    </location>
</feature>